<comment type="caution">
    <text evidence="5">The sequence shown here is derived from an EMBL/GenBank/DDBJ whole genome shotgun (WGS) entry which is preliminary data.</text>
</comment>
<dbReference type="PROSITE" id="PS51898">
    <property type="entry name" value="TYR_RECOMBINASE"/>
    <property type="match status" value="1"/>
</dbReference>
<dbReference type="GO" id="GO:0006310">
    <property type="term" value="P:DNA recombination"/>
    <property type="evidence" value="ECO:0007669"/>
    <property type="project" value="UniProtKB-KW"/>
</dbReference>
<dbReference type="SUPFAM" id="SSF56349">
    <property type="entry name" value="DNA breaking-rejoining enzymes"/>
    <property type="match status" value="1"/>
</dbReference>
<dbReference type="InterPro" id="IPR025269">
    <property type="entry name" value="SAM-like_dom"/>
</dbReference>
<dbReference type="EMBL" id="WKNE01000010">
    <property type="protein sequence ID" value="MRZ55832.1"/>
    <property type="molecule type" value="Genomic_DNA"/>
</dbReference>
<dbReference type="GO" id="GO:0015074">
    <property type="term" value="P:DNA integration"/>
    <property type="evidence" value="ECO:0007669"/>
    <property type="project" value="InterPro"/>
</dbReference>
<dbReference type="PANTHER" id="PTHR30349">
    <property type="entry name" value="PHAGE INTEGRASE-RELATED"/>
    <property type="match status" value="1"/>
</dbReference>
<evidence type="ECO:0000256" key="2">
    <source>
        <dbReference type="ARBA" id="ARBA00023125"/>
    </source>
</evidence>
<keyword evidence="2" id="KW-0238">DNA-binding</keyword>
<dbReference type="InterPro" id="IPR050090">
    <property type="entry name" value="Tyrosine_recombinase_XerCD"/>
</dbReference>
<sequence>MAKATLSLSKKANPQGEHPILVRLDITRTNRPQFKSTVTVLPEYFADGEIKIPMRGKLNAAFRDELLKKKTDIEAFIASLTAISMALPEEARTRKDILEVYEVVKSVNPAEISRTTIIAKKKEQTAANAELVRQLQEARRPGVLDFVRKRLEGMKNGTIKRKGNNYTKQTLHAYTGFANILETFIKQHPFDWEDINERLIDEFVLYMENYGYMKKTINKNLAVFSAMLNTAFKEGFRFKTSVLDHFPKLHVTREDKVVEIYLTEEELQALYEMPLSGKEDKARDVFLVGCYTSQRFSDYSRITERNISFHDGVGIITLTQQKTGTEVSIPILNDNLIRIFEKYDYNLPYIHNNDLNEIIKVVLKKLSESVPSLRQEMATKITLISQRMEEQNRVAFKRNEYGDILVPRYRLATTHTARRTGITLMYLSKMLDSHEMMSISGHKTESVFNDYIKISGIELATSIAKKVAKAKQEAEVKSVLLEQFGQMSAEQLAGLLELAKTGTAG</sequence>
<dbReference type="InterPro" id="IPR010998">
    <property type="entry name" value="Integrase_recombinase_N"/>
</dbReference>
<evidence type="ECO:0000256" key="3">
    <source>
        <dbReference type="ARBA" id="ARBA00023172"/>
    </source>
</evidence>
<dbReference type="Pfam" id="PF13102">
    <property type="entry name" value="Phage_int_SAM_5"/>
    <property type="match status" value="1"/>
</dbReference>
<keyword evidence="3" id="KW-0233">DNA recombination</keyword>
<dbReference type="PANTHER" id="PTHR30349:SF64">
    <property type="entry name" value="PROPHAGE INTEGRASE INTD-RELATED"/>
    <property type="match status" value="1"/>
</dbReference>
<dbReference type="InterPro" id="IPR013762">
    <property type="entry name" value="Integrase-like_cat_sf"/>
</dbReference>
<feature type="domain" description="Tyr recombinase" evidence="4">
    <location>
        <begin position="257"/>
        <end position="464"/>
    </location>
</feature>
<evidence type="ECO:0000259" key="4">
    <source>
        <dbReference type="PROSITE" id="PS51898"/>
    </source>
</evidence>
<name>A0A6I2NP55_PARDI</name>
<comment type="similarity">
    <text evidence="1">Belongs to the 'phage' integrase family.</text>
</comment>
<dbReference type="Gene3D" id="1.10.150.130">
    <property type="match status" value="1"/>
</dbReference>
<evidence type="ECO:0000313" key="5">
    <source>
        <dbReference type="EMBL" id="MRZ55832.1"/>
    </source>
</evidence>
<dbReference type="Proteomes" id="UP000432516">
    <property type="component" value="Unassembled WGS sequence"/>
</dbReference>
<accession>A0A6I2NP55</accession>
<dbReference type="RefSeq" id="WP_009274888.1">
    <property type="nucleotide sequence ID" value="NZ_CAXSUO010000009.1"/>
</dbReference>
<gene>
    <name evidence="5" type="ORF">GKD68_13955</name>
</gene>
<dbReference type="Gene3D" id="1.10.443.10">
    <property type="entry name" value="Intergrase catalytic core"/>
    <property type="match status" value="1"/>
</dbReference>
<proteinExistence type="inferred from homology"/>
<protein>
    <submittedName>
        <fullName evidence="5">Tyrosine-type recombinase/integrase</fullName>
    </submittedName>
</protein>
<organism evidence="5 6">
    <name type="scientific">Parabacteroides distasonis</name>
    <dbReference type="NCBI Taxonomy" id="823"/>
    <lineage>
        <taxon>Bacteria</taxon>
        <taxon>Pseudomonadati</taxon>
        <taxon>Bacteroidota</taxon>
        <taxon>Bacteroidia</taxon>
        <taxon>Bacteroidales</taxon>
        <taxon>Tannerellaceae</taxon>
        <taxon>Parabacteroides</taxon>
    </lineage>
</organism>
<evidence type="ECO:0000313" key="6">
    <source>
        <dbReference type="Proteomes" id="UP000432516"/>
    </source>
</evidence>
<evidence type="ECO:0000256" key="1">
    <source>
        <dbReference type="ARBA" id="ARBA00008857"/>
    </source>
</evidence>
<dbReference type="InterPro" id="IPR011010">
    <property type="entry name" value="DNA_brk_join_enz"/>
</dbReference>
<dbReference type="AlphaFoldDB" id="A0A6I2NP55"/>
<dbReference type="InterPro" id="IPR002104">
    <property type="entry name" value="Integrase_catalytic"/>
</dbReference>
<dbReference type="GO" id="GO:0003677">
    <property type="term" value="F:DNA binding"/>
    <property type="evidence" value="ECO:0007669"/>
    <property type="project" value="UniProtKB-KW"/>
</dbReference>
<reference evidence="5 6" key="1">
    <citation type="journal article" date="2019" name="Nat. Med.">
        <title>A library of human gut bacterial isolates paired with longitudinal multiomics data enables mechanistic microbiome research.</title>
        <authorList>
            <person name="Poyet M."/>
            <person name="Groussin M."/>
            <person name="Gibbons S.M."/>
            <person name="Avila-Pacheco J."/>
            <person name="Jiang X."/>
            <person name="Kearney S.M."/>
            <person name="Perrotta A.R."/>
            <person name="Berdy B."/>
            <person name="Zhao S."/>
            <person name="Lieberman T.D."/>
            <person name="Swanson P.K."/>
            <person name="Smith M."/>
            <person name="Roesemann S."/>
            <person name="Alexander J.E."/>
            <person name="Rich S.A."/>
            <person name="Livny J."/>
            <person name="Vlamakis H."/>
            <person name="Clish C."/>
            <person name="Bullock K."/>
            <person name="Deik A."/>
            <person name="Scott J."/>
            <person name="Pierce K.A."/>
            <person name="Xavier R.J."/>
            <person name="Alm E.J."/>
        </authorList>
    </citation>
    <scope>NUCLEOTIDE SEQUENCE [LARGE SCALE GENOMIC DNA]</scope>
    <source>
        <strain evidence="5 6">BIOML-A2</strain>
    </source>
</reference>